<dbReference type="EMBL" id="JALJOT010000001">
    <property type="protein sequence ID" value="KAK9918169.1"/>
    <property type="molecule type" value="Genomic_DNA"/>
</dbReference>
<dbReference type="InterPro" id="IPR017441">
    <property type="entry name" value="Protein_kinase_ATP_BS"/>
</dbReference>
<dbReference type="Proteomes" id="UP001491310">
    <property type="component" value="Unassembled WGS sequence"/>
</dbReference>
<feature type="domain" description="Protein kinase" evidence="12">
    <location>
        <begin position="4"/>
        <end position="294"/>
    </location>
</feature>
<gene>
    <name evidence="13" type="ORF">WJX75_001897</name>
</gene>
<accession>A0ABR2Z3N0</accession>
<sequence>MKGYTMLEKIGEGTYGSVFLGKSSCGSLVAIKKTRLDMEQEGVPSTTLREVSVLQSLTEISHIVKLLEVEHGLEREKPVIYMAFEFLPTDLKKYLEEQWKETRMPLGLVKVLMYQLLKGVAYLHGRGMMHRDLKPSNLLIDDSDPDMPCLKIADLGLARLFSIPIRSYTHEIMTLWYRAPEVLLGTTHYAPPIDMWSVGCILSELVTGVPLFPADCEIQELMLIFELLGTPTEKVWKGVTELQDWHTFPQWRSKNLFKLYPALGSDGIDLLQSLLQYQPNQRISAKEALGHPFFDGVKAAPTRPAARRGNDWDISGNAALIAAL</sequence>
<keyword evidence="6" id="KW-0418">Kinase</keyword>
<protein>
    <recommendedName>
        <fullName evidence="2">cyclin-dependent kinase</fullName>
        <ecNumber evidence="2">2.7.11.22</ecNumber>
    </recommendedName>
</protein>
<comment type="catalytic activity">
    <reaction evidence="9">
        <text>L-seryl-[protein] + ATP = O-phospho-L-seryl-[protein] + ADP + H(+)</text>
        <dbReference type="Rhea" id="RHEA:17989"/>
        <dbReference type="Rhea" id="RHEA-COMP:9863"/>
        <dbReference type="Rhea" id="RHEA-COMP:11604"/>
        <dbReference type="ChEBI" id="CHEBI:15378"/>
        <dbReference type="ChEBI" id="CHEBI:29999"/>
        <dbReference type="ChEBI" id="CHEBI:30616"/>
        <dbReference type="ChEBI" id="CHEBI:83421"/>
        <dbReference type="ChEBI" id="CHEBI:456216"/>
        <dbReference type="EC" id="2.7.11.22"/>
    </reaction>
</comment>
<evidence type="ECO:0000256" key="4">
    <source>
        <dbReference type="ARBA" id="ARBA00022679"/>
    </source>
</evidence>
<evidence type="ECO:0000256" key="8">
    <source>
        <dbReference type="ARBA" id="ARBA00047811"/>
    </source>
</evidence>
<dbReference type="InterPro" id="IPR008271">
    <property type="entry name" value="Ser/Thr_kinase_AS"/>
</dbReference>
<dbReference type="Pfam" id="PF00069">
    <property type="entry name" value="Pkinase"/>
    <property type="match status" value="1"/>
</dbReference>
<evidence type="ECO:0000256" key="5">
    <source>
        <dbReference type="ARBA" id="ARBA00022741"/>
    </source>
</evidence>
<dbReference type="PROSITE" id="PS00107">
    <property type="entry name" value="PROTEIN_KINASE_ATP"/>
    <property type="match status" value="1"/>
</dbReference>
<proteinExistence type="inferred from homology"/>
<dbReference type="CDD" id="cd07829">
    <property type="entry name" value="STKc_CDK_like"/>
    <property type="match status" value="1"/>
</dbReference>
<dbReference type="PROSITE" id="PS00108">
    <property type="entry name" value="PROTEIN_KINASE_ST"/>
    <property type="match status" value="1"/>
</dbReference>
<keyword evidence="14" id="KW-1185">Reference proteome</keyword>
<feature type="binding site" evidence="10">
    <location>
        <position position="33"/>
    </location>
    <ligand>
        <name>ATP</name>
        <dbReference type="ChEBI" id="CHEBI:30616"/>
    </ligand>
</feature>
<evidence type="ECO:0000313" key="13">
    <source>
        <dbReference type="EMBL" id="KAK9918169.1"/>
    </source>
</evidence>
<name>A0ABR2Z3N0_9CHLO</name>
<evidence type="ECO:0000259" key="12">
    <source>
        <dbReference type="PROSITE" id="PS50011"/>
    </source>
</evidence>
<dbReference type="PANTHER" id="PTHR24056">
    <property type="entry name" value="CELL DIVISION PROTEIN KINASE"/>
    <property type="match status" value="1"/>
</dbReference>
<dbReference type="Gene3D" id="1.10.510.10">
    <property type="entry name" value="Transferase(Phosphotransferase) domain 1"/>
    <property type="match status" value="1"/>
</dbReference>
<dbReference type="InterPro" id="IPR011009">
    <property type="entry name" value="Kinase-like_dom_sf"/>
</dbReference>
<evidence type="ECO:0000256" key="2">
    <source>
        <dbReference type="ARBA" id="ARBA00012425"/>
    </source>
</evidence>
<comment type="similarity">
    <text evidence="1">Belongs to the protein kinase superfamily. CMGC Ser/Thr protein kinase family. CDC2/CDKX subfamily.</text>
</comment>
<evidence type="ECO:0000256" key="6">
    <source>
        <dbReference type="ARBA" id="ARBA00022777"/>
    </source>
</evidence>
<dbReference type="SUPFAM" id="SSF56112">
    <property type="entry name" value="Protein kinase-like (PK-like)"/>
    <property type="match status" value="1"/>
</dbReference>
<evidence type="ECO:0000256" key="7">
    <source>
        <dbReference type="ARBA" id="ARBA00022840"/>
    </source>
</evidence>
<organism evidence="13 14">
    <name type="scientific">Coccomyxa subellipsoidea</name>
    <dbReference type="NCBI Taxonomy" id="248742"/>
    <lineage>
        <taxon>Eukaryota</taxon>
        <taxon>Viridiplantae</taxon>
        <taxon>Chlorophyta</taxon>
        <taxon>core chlorophytes</taxon>
        <taxon>Trebouxiophyceae</taxon>
        <taxon>Trebouxiophyceae incertae sedis</taxon>
        <taxon>Coccomyxaceae</taxon>
        <taxon>Coccomyxa</taxon>
    </lineage>
</organism>
<dbReference type="InterPro" id="IPR000719">
    <property type="entry name" value="Prot_kinase_dom"/>
</dbReference>
<dbReference type="EC" id="2.7.11.22" evidence="2"/>
<keyword evidence="5 10" id="KW-0547">Nucleotide-binding</keyword>
<evidence type="ECO:0000256" key="11">
    <source>
        <dbReference type="RuleBase" id="RU000304"/>
    </source>
</evidence>
<evidence type="ECO:0000256" key="10">
    <source>
        <dbReference type="PROSITE-ProRule" id="PRU10141"/>
    </source>
</evidence>
<comment type="catalytic activity">
    <reaction evidence="8">
        <text>L-threonyl-[protein] + ATP = O-phospho-L-threonyl-[protein] + ADP + H(+)</text>
        <dbReference type="Rhea" id="RHEA:46608"/>
        <dbReference type="Rhea" id="RHEA-COMP:11060"/>
        <dbReference type="Rhea" id="RHEA-COMP:11605"/>
        <dbReference type="ChEBI" id="CHEBI:15378"/>
        <dbReference type="ChEBI" id="CHEBI:30013"/>
        <dbReference type="ChEBI" id="CHEBI:30616"/>
        <dbReference type="ChEBI" id="CHEBI:61977"/>
        <dbReference type="ChEBI" id="CHEBI:456216"/>
        <dbReference type="EC" id="2.7.11.22"/>
    </reaction>
</comment>
<evidence type="ECO:0000256" key="3">
    <source>
        <dbReference type="ARBA" id="ARBA00022527"/>
    </source>
</evidence>
<keyword evidence="4" id="KW-0808">Transferase</keyword>
<dbReference type="PANTHER" id="PTHR24056:SF254">
    <property type="entry name" value="CYCLIN-DEPENDENT KINASE 2"/>
    <property type="match status" value="1"/>
</dbReference>
<evidence type="ECO:0000256" key="9">
    <source>
        <dbReference type="ARBA" id="ARBA00048367"/>
    </source>
</evidence>
<reference evidence="13 14" key="1">
    <citation type="journal article" date="2024" name="Nat. Commun.">
        <title>Phylogenomics reveals the evolutionary origins of lichenization in chlorophyte algae.</title>
        <authorList>
            <person name="Puginier C."/>
            <person name="Libourel C."/>
            <person name="Otte J."/>
            <person name="Skaloud P."/>
            <person name="Haon M."/>
            <person name="Grisel S."/>
            <person name="Petersen M."/>
            <person name="Berrin J.G."/>
            <person name="Delaux P.M."/>
            <person name="Dal Grande F."/>
            <person name="Keller J."/>
        </authorList>
    </citation>
    <scope>NUCLEOTIDE SEQUENCE [LARGE SCALE GENOMIC DNA]</scope>
    <source>
        <strain evidence="13 14">SAG 216-7</strain>
    </source>
</reference>
<keyword evidence="3 11" id="KW-0723">Serine/threonine-protein kinase</keyword>
<keyword evidence="7 10" id="KW-0067">ATP-binding</keyword>
<comment type="caution">
    <text evidence="13">The sequence shown here is derived from an EMBL/GenBank/DDBJ whole genome shotgun (WGS) entry which is preliminary data.</text>
</comment>
<dbReference type="PROSITE" id="PS50011">
    <property type="entry name" value="PROTEIN_KINASE_DOM"/>
    <property type="match status" value="1"/>
</dbReference>
<evidence type="ECO:0000256" key="1">
    <source>
        <dbReference type="ARBA" id="ARBA00006485"/>
    </source>
</evidence>
<dbReference type="InterPro" id="IPR050108">
    <property type="entry name" value="CDK"/>
</dbReference>
<evidence type="ECO:0000313" key="14">
    <source>
        <dbReference type="Proteomes" id="UP001491310"/>
    </source>
</evidence>
<dbReference type="Gene3D" id="3.30.200.20">
    <property type="entry name" value="Phosphorylase Kinase, domain 1"/>
    <property type="match status" value="1"/>
</dbReference>
<dbReference type="SMART" id="SM00220">
    <property type="entry name" value="S_TKc"/>
    <property type="match status" value="1"/>
</dbReference>